<evidence type="ECO:0000313" key="2">
    <source>
        <dbReference type="EMBL" id="TBW22088.1"/>
    </source>
</evidence>
<dbReference type="Pfam" id="PF11238">
    <property type="entry name" value="DUF3039"/>
    <property type="match status" value="1"/>
</dbReference>
<dbReference type="RefSeq" id="WP_131280634.1">
    <property type="nucleotide sequence ID" value="NZ_JBHSLR010000009.1"/>
</dbReference>
<organism evidence="2 3">
    <name type="scientific">Arcanobacterium bovis</name>
    <dbReference type="NCBI Taxonomy" id="2529275"/>
    <lineage>
        <taxon>Bacteria</taxon>
        <taxon>Bacillati</taxon>
        <taxon>Actinomycetota</taxon>
        <taxon>Actinomycetes</taxon>
        <taxon>Actinomycetales</taxon>
        <taxon>Actinomycetaceae</taxon>
        <taxon>Arcanobacterium</taxon>
    </lineage>
</organism>
<dbReference type="Proteomes" id="UP000293036">
    <property type="component" value="Unassembled WGS sequence"/>
</dbReference>
<name>A0A4Q9V0D4_9ACTO</name>
<comment type="caution">
    <text evidence="2">The sequence shown here is derived from an EMBL/GenBank/DDBJ whole genome shotgun (WGS) entry which is preliminary data.</text>
</comment>
<proteinExistence type="predicted"/>
<keyword evidence="3" id="KW-1185">Reference proteome</keyword>
<feature type="compositionally biased region" description="Basic and acidic residues" evidence="1">
    <location>
        <begin position="31"/>
        <end position="45"/>
    </location>
</feature>
<dbReference type="EMBL" id="SJDT01000003">
    <property type="protein sequence ID" value="TBW22088.1"/>
    <property type="molecule type" value="Genomic_DNA"/>
</dbReference>
<dbReference type="OrthoDB" id="8481541at2"/>
<accession>A0A4Q9V0D4</accession>
<feature type="compositionally biased region" description="Low complexity" evidence="1">
    <location>
        <begin position="1"/>
        <end position="25"/>
    </location>
</feature>
<reference evidence="2 3" key="1">
    <citation type="submission" date="2019-02" db="EMBL/GenBank/DDBJ databases">
        <title>Arcanobacterium bovis sp. nov., isolated from the milk of a cow with mastitis.</title>
        <authorList>
            <person name="Sammra O."/>
            <person name="Foster G."/>
            <person name="Hassan A."/>
            <person name="Alssahen M."/>
            <person name="Laemmler C."/>
            <person name="Borowiak M."/>
            <person name="Malorny B."/>
            <person name="Abdulmawjood A."/>
        </authorList>
    </citation>
    <scope>NUCLEOTIDE SEQUENCE [LARGE SCALE GENOMIC DNA]</scope>
    <source>
        <strain evidence="2 3">C605018/01/1</strain>
    </source>
</reference>
<evidence type="ECO:0000256" key="1">
    <source>
        <dbReference type="SAM" id="MobiDB-lite"/>
    </source>
</evidence>
<protein>
    <submittedName>
        <fullName evidence="2">DUF3039 domain-containing protein</fullName>
    </submittedName>
</protein>
<dbReference type="InterPro" id="IPR021400">
    <property type="entry name" value="DUF3039"/>
</dbReference>
<gene>
    <name evidence="2" type="ORF">EZJ44_04480</name>
</gene>
<evidence type="ECO:0000313" key="3">
    <source>
        <dbReference type="Proteomes" id="UP000293036"/>
    </source>
</evidence>
<sequence>MSIDDPYSAPQSPSAPQGPDAAQSAGTQLLERTEEQQSPGDNERYAHYVRKDRITQSAVEGGPVVALCGKVWTPMRNPDRFPVCPTCKEIYKNLNGGGSNSWPFGPDAPGGNQ</sequence>
<feature type="region of interest" description="Disordered" evidence="1">
    <location>
        <begin position="1"/>
        <end position="45"/>
    </location>
</feature>
<dbReference type="AlphaFoldDB" id="A0A4Q9V0D4"/>